<protein>
    <recommendedName>
        <fullName evidence="4">DUF1707 domain-containing protein</fullName>
    </recommendedName>
</protein>
<evidence type="ECO:0008006" key="4">
    <source>
        <dbReference type="Google" id="ProtNLM"/>
    </source>
</evidence>
<dbReference type="EMBL" id="BAAAHK010000002">
    <property type="protein sequence ID" value="GAA0927029.1"/>
    <property type="molecule type" value="Genomic_DNA"/>
</dbReference>
<evidence type="ECO:0000313" key="3">
    <source>
        <dbReference type="Proteomes" id="UP001500542"/>
    </source>
</evidence>
<dbReference type="RefSeq" id="WP_343964803.1">
    <property type="nucleotide sequence ID" value="NZ_BAAAHK010000002.1"/>
</dbReference>
<accession>A0ABN1PF00</accession>
<feature type="transmembrane region" description="Helical" evidence="1">
    <location>
        <begin position="83"/>
        <end position="106"/>
    </location>
</feature>
<organism evidence="2 3">
    <name type="scientific">Kribbella koreensis</name>
    <dbReference type="NCBI Taxonomy" id="57909"/>
    <lineage>
        <taxon>Bacteria</taxon>
        <taxon>Bacillati</taxon>
        <taxon>Actinomycetota</taxon>
        <taxon>Actinomycetes</taxon>
        <taxon>Propionibacteriales</taxon>
        <taxon>Kribbellaceae</taxon>
        <taxon>Kribbella</taxon>
    </lineage>
</organism>
<proteinExistence type="predicted"/>
<keyword evidence="1" id="KW-1133">Transmembrane helix</keyword>
<evidence type="ECO:0000313" key="2">
    <source>
        <dbReference type="EMBL" id="GAA0927029.1"/>
    </source>
</evidence>
<gene>
    <name evidence="2" type="ORF">GCM10009554_07640</name>
</gene>
<evidence type="ECO:0000256" key="1">
    <source>
        <dbReference type="SAM" id="Phobius"/>
    </source>
</evidence>
<sequence length="146" mass="16178">MNTLNATLGPLVSPDELELSHTDKQVAHVKIESAARQGILSAQQAADRHRLLNASHQRGELREVLAGLHDAVPPTGLTLALRIAAVGWLAVCVIQFVIWVVLAAFGHLDWPWWLWSDVGLGLAVGVLWWSNESYHRKSRLDPRTAR</sequence>
<keyword evidence="1" id="KW-0812">Transmembrane</keyword>
<reference evidence="2 3" key="1">
    <citation type="journal article" date="2019" name="Int. J. Syst. Evol. Microbiol.">
        <title>The Global Catalogue of Microorganisms (GCM) 10K type strain sequencing project: providing services to taxonomists for standard genome sequencing and annotation.</title>
        <authorList>
            <consortium name="The Broad Institute Genomics Platform"/>
            <consortium name="The Broad Institute Genome Sequencing Center for Infectious Disease"/>
            <person name="Wu L."/>
            <person name="Ma J."/>
        </authorList>
    </citation>
    <scope>NUCLEOTIDE SEQUENCE [LARGE SCALE GENOMIC DNA]</scope>
    <source>
        <strain evidence="2 3">JCM 10977</strain>
    </source>
</reference>
<feature type="transmembrane region" description="Helical" evidence="1">
    <location>
        <begin position="112"/>
        <end position="130"/>
    </location>
</feature>
<keyword evidence="1" id="KW-0472">Membrane</keyword>
<keyword evidence="3" id="KW-1185">Reference proteome</keyword>
<dbReference type="Proteomes" id="UP001500542">
    <property type="component" value="Unassembled WGS sequence"/>
</dbReference>
<name>A0ABN1PF00_9ACTN</name>
<comment type="caution">
    <text evidence="2">The sequence shown here is derived from an EMBL/GenBank/DDBJ whole genome shotgun (WGS) entry which is preliminary data.</text>
</comment>